<keyword evidence="4" id="KW-0029">Amino-acid transport</keyword>
<evidence type="ECO:0000256" key="5">
    <source>
        <dbReference type="ARBA" id="ARBA00022989"/>
    </source>
</evidence>
<keyword evidence="4" id="KW-0813">Transport</keyword>
<dbReference type="InterPro" id="IPR000515">
    <property type="entry name" value="MetI-like"/>
</dbReference>
<reference evidence="9" key="1">
    <citation type="submission" date="2018-05" db="EMBL/GenBank/DDBJ databases">
        <authorList>
            <person name="Lanie J.A."/>
            <person name="Ng W.-L."/>
            <person name="Kazmierczak K.M."/>
            <person name="Andrzejewski T.M."/>
            <person name="Davidsen T.M."/>
            <person name="Wayne K.J."/>
            <person name="Tettelin H."/>
            <person name="Glass J.I."/>
            <person name="Rusch D."/>
            <person name="Podicherti R."/>
            <person name="Tsui H.-C.T."/>
            <person name="Winkler M.E."/>
        </authorList>
    </citation>
    <scope>NUCLEOTIDE SEQUENCE</scope>
</reference>
<evidence type="ECO:0000256" key="6">
    <source>
        <dbReference type="ARBA" id="ARBA00023136"/>
    </source>
</evidence>
<evidence type="ECO:0000256" key="2">
    <source>
        <dbReference type="ARBA" id="ARBA00010072"/>
    </source>
</evidence>
<dbReference type="SUPFAM" id="SSF161098">
    <property type="entry name" value="MetI-like"/>
    <property type="match status" value="1"/>
</dbReference>
<keyword evidence="6 7" id="KW-0472">Membrane</keyword>
<feature type="transmembrane region" description="Helical" evidence="7">
    <location>
        <begin position="95"/>
        <end position="115"/>
    </location>
</feature>
<dbReference type="Gene3D" id="1.10.3720.10">
    <property type="entry name" value="MetI-like"/>
    <property type="match status" value="1"/>
</dbReference>
<dbReference type="AlphaFoldDB" id="A0A381SZW1"/>
<gene>
    <name evidence="9" type="ORF">METZ01_LOCUS62374</name>
</gene>
<evidence type="ECO:0000259" key="8">
    <source>
        <dbReference type="PROSITE" id="PS50928"/>
    </source>
</evidence>
<dbReference type="PROSITE" id="PS50928">
    <property type="entry name" value="ABC_TM1"/>
    <property type="match status" value="1"/>
</dbReference>
<feature type="non-terminal residue" evidence="9">
    <location>
        <position position="1"/>
    </location>
</feature>
<organism evidence="9">
    <name type="scientific">marine metagenome</name>
    <dbReference type="NCBI Taxonomy" id="408172"/>
    <lineage>
        <taxon>unclassified sequences</taxon>
        <taxon>metagenomes</taxon>
        <taxon>ecological metagenomes</taxon>
    </lineage>
</organism>
<dbReference type="CDD" id="cd06261">
    <property type="entry name" value="TM_PBP2"/>
    <property type="match status" value="1"/>
</dbReference>
<dbReference type="InterPro" id="IPR043429">
    <property type="entry name" value="ArtM/GltK/GlnP/TcyL/YhdX-like"/>
</dbReference>
<feature type="domain" description="ABC transmembrane type-1" evidence="8">
    <location>
        <begin position="1"/>
        <end position="114"/>
    </location>
</feature>
<dbReference type="GO" id="GO:0055085">
    <property type="term" value="P:transmembrane transport"/>
    <property type="evidence" value="ECO:0007669"/>
    <property type="project" value="InterPro"/>
</dbReference>
<keyword evidence="3 7" id="KW-0812">Transmembrane</keyword>
<dbReference type="InterPro" id="IPR035906">
    <property type="entry name" value="MetI-like_sf"/>
</dbReference>
<feature type="transmembrane region" description="Helical" evidence="7">
    <location>
        <begin position="42"/>
        <end position="64"/>
    </location>
</feature>
<protein>
    <recommendedName>
        <fullName evidence="8">ABC transmembrane type-1 domain-containing protein</fullName>
    </recommendedName>
</protein>
<evidence type="ECO:0000256" key="4">
    <source>
        <dbReference type="ARBA" id="ARBA00022970"/>
    </source>
</evidence>
<dbReference type="GO" id="GO:0006865">
    <property type="term" value="P:amino acid transport"/>
    <property type="evidence" value="ECO:0007669"/>
    <property type="project" value="UniProtKB-KW"/>
</dbReference>
<dbReference type="Pfam" id="PF00528">
    <property type="entry name" value="BPD_transp_1"/>
    <property type="match status" value="1"/>
</dbReference>
<dbReference type="EMBL" id="UINC01003821">
    <property type="protein sequence ID" value="SVA09520.1"/>
    <property type="molecule type" value="Genomic_DNA"/>
</dbReference>
<evidence type="ECO:0000256" key="3">
    <source>
        <dbReference type="ARBA" id="ARBA00022692"/>
    </source>
</evidence>
<comment type="similarity">
    <text evidence="2">Belongs to the binding-protein-dependent transport system permease family. HisMQ subfamily.</text>
</comment>
<evidence type="ECO:0000256" key="1">
    <source>
        <dbReference type="ARBA" id="ARBA00004141"/>
    </source>
</evidence>
<comment type="subcellular location">
    <subcellularLocation>
        <location evidence="1">Membrane</location>
        <topology evidence="1">Multi-pass membrane protein</topology>
    </subcellularLocation>
</comment>
<proteinExistence type="inferred from homology"/>
<evidence type="ECO:0000256" key="7">
    <source>
        <dbReference type="SAM" id="Phobius"/>
    </source>
</evidence>
<dbReference type="GO" id="GO:0005886">
    <property type="term" value="C:plasma membrane"/>
    <property type="evidence" value="ECO:0007669"/>
    <property type="project" value="TreeGrafter"/>
</dbReference>
<dbReference type="PANTHER" id="PTHR30614:SF20">
    <property type="entry name" value="GLUTAMINE TRANSPORT SYSTEM PERMEASE PROTEIN GLNP"/>
    <property type="match status" value="1"/>
</dbReference>
<accession>A0A381SZW1</accession>
<sequence>CLSLFAGAYVTEIVRAGIQSIPKAQYEAGESMGLSKWQIMRYIVLPQALARVIPPLAGQFIILIKDSSLVSLISIQELTFIAMEVANSSGRLFEVWIFVGVLYFVICYGLAKVFGRLEKRSESYR</sequence>
<keyword evidence="5 7" id="KW-1133">Transmembrane helix</keyword>
<dbReference type="PANTHER" id="PTHR30614">
    <property type="entry name" value="MEMBRANE COMPONENT OF AMINO ACID ABC TRANSPORTER"/>
    <property type="match status" value="1"/>
</dbReference>
<name>A0A381SZW1_9ZZZZ</name>
<evidence type="ECO:0000313" key="9">
    <source>
        <dbReference type="EMBL" id="SVA09520.1"/>
    </source>
</evidence>